<proteinExistence type="predicted"/>
<reference evidence="2" key="1">
    <citation type="journal article" date="2014" name="Int. J. Syst. Evol. Microbiol.">
        <title>Complete genome sequence of Corynebacterium casei LMG S-19264T (=DSM 44701T), isolated from a smear-ripened cheese.</title>
        <authorList>
            <consortium name="US DOE Joint Genome Institute (JGI-PGF)"/>
            <person name="Walter F."/>
            <person name="Albersmeier A."/>
            <person name="Kalinowski J."/>
            <person name="Ruckert C."/>
        </authorList>
    </citation>
    <scope>NUCLEOTIDE SEQUENCE</scope>
    <source>
        <strain evidence="2">JCM 5069</strain>
    </source>
</reference>
<feature type="region of interest" description="Disordered" evidence="1">
    <location>
        <begin position="74"/>
        <end position="124"/>
    </location>
</feature>
<dbReference type="EMBL" id="BNCD01000011">
    <property type="protein sequence ID" value="GHH81570.1"/>
    <property type="molecule type" value="Genomic_DNA"/>
</dbReference>
<evidence type="ECO:0000256" key="1">
    <source>
        <dbReference type="SAM" id="MobiDB-lite"/>
    </source>
</evidence>
<comment type="caution">
    <text evidence="2">The sequence shown here is derived from an EMBL/GenBank/DDBJ whole genome shotgun (WGS) entry which is preliminary data.</text>
</comment>
<sequence>MCGAVDAARGGERERAVADAVVGAVGPGGHSSFQLPQWNESFGGAVWVGVRRRSAGGCGPCADDGARPVCLAGRGRRSSAGSGPCGGEGGGRSGVPLTGRADAPLTGRADGADGTVQDLLMHGA</sequence>
<dbReference type="AlphaFoldDB" id="A0A919GCQ0"/>
<accession>A0A919GCQ0</accession>
<gene>
    <name evidence="2" type="ORF">GCM10018793_39240</name>
</gene>
<evidence type="ECO:0000313" key="2">
    <source>
        <dbReference type="EMBL" id="GHH81570.1"/>
    </source>
</evidence>
<feature type="compositionally biased region" description="Gly residues" evidence="1">
    <location>
        <begin position="83"/>
        <end position="93"/>
    </location>
</feature>
<dbReference type="Proteomes" id="UP000603708">
    <property type="component" value="Unassembled WGS sequence"/>
</dbReference>
<name>A0A919GCQ0_9ACTN</name>
<protein>
    <submittedName>
        <fullName evidence="2">Uncharacterized protein</fullName>
    </submittedName>
</protein>
<evidence type="ECO:0000313" key="3">
    <source>
        <dbReference type="Proteomes" id="UP000603708"/>
    </source>
</evidence>
<organism evidence="2 3">
    <name type="scientific">Streptomyces sulfonofaciens</name>
    <dbReference type="NCBI Taxonomy" id="68272"/>
    <lineage>
        <taxon>Bacteria</taxon>
        <taxon>Bacillati</taxon>
        <taxon>Actinomycetota</taxon>
        <taxon>Actinomycetes</taxon>
        <taxon>Kitasatosporales</taxon>
        <taxon>Streptomycetaceae</taxon>
        <taxon>Streptomyces</taxon>
    </lineage>
</organism>
<keyword evidence="3" id="KW-1185">Reference proteome</keyword>
<reference evidence="2" key="2">
    <citation type="submission" date="2020-09" db="EMBL/GenBank/DDBJ databases">
        <authorList>
            <person name="Sun Q."/>
            <person name="Ohkuma M."/>
        </authorList>
    </citation>
    <scope>NUCLEOTIDE SEQUENCE</scope>
    <source>
        <strain evidence="2">JCM 5069</strain>
    </source>
</reference>